<name>A0A964WXC2_9FLAO</name>
<evidence type="ECO:0000256" key="2">
    <source>
        <dbReference type="ARBA" id="ARBA00010944"/>
    </source>
</evidence>
<dbReference type="PANTHER" id="PTHR10491:SF4">
    <property type="entry name" value="METHIONINE ADENOSYLTRANSFERASE 2 SUBUNIT BETA"/>
    <property type="match status" value="1"/>
</dbReference>
<dbReference type="InterPro" id="IPR036291">
    <property type="entry name" value="NAD(P)-bd_dom_sf"/>
</dbReference>
<evidence type="ECO:0000256" key="5">
    <source>
        <dbReference type="ARBA" id="ARBA00048200"/>
    </source>
</evidence>
<keyword evidence="9" id="KW-1185">Reference proteome</keyword>
<protein>
    <recommendedName>
        <fullName evidence="4 6">dTDP-4-dehydrorhamnose reductase</fullName>
        <ecNumber evidence="3 6">1.1.1.133</ecNumber>
    </recommendedName>
</protein>
<evidence type="ECO:0000313" key="8">
    <source>
        <dbReference type="EMBL" id="NAY91658.1"/>
    </source>
</evidence>
<comment type="function">
    <text evidence="6">Catalyzes the reduction of dTDP-6-deoxy-L-lyxo-4-hexulose to yield dTDP-L-rhamnose.</text>
</comment>
<accession>A0A964WXC2</accession>
<evidence type="ECO:0000259" key="7">
    <source>
        <dbReference type="Pfam" id="PF04321"/>
    </source>
</evidence>
<dbReference type="GO" id="GO:0008831">
    <property type="term" value="F:dTDP-4-dehydrorhamnose reductase activity"/>
    <property type="evidence" value="ECO:0007669"/>
    <property type="project" value="UniProtKB-EC"/>
</dbReference>
<comment type="catalytic activity">
    <reaction evidence="5">
        <text>dTDP-beta-L-rhamnose + NADP(+) = dTDP-4-dehydro-beta-L-rhamnose + NADPH + H(+)</text>
        <dbReference type="Rhea" id="RHEA:21796"/>
        <dbReference type="ChEBI" id="CHEBI:15378"/>
        <dbReference type="ChEBI" id="CHEBI:57510"/>
        <dbReference type="ChEBI" id="CHEBI:57783"/>
        <dbReference type="ChEBI" id="CHEBI:58349"/>
        <dbReference type="ChEBI" id="CHEBI:62830"/>
        <dbReference type="EC" id="1.1.1.133"/>
    </reaction>
</comment>
<proteinExistence type="inferred from homology"/>
<comment type="caution">
    <text evidence="8">The sequence shown here is derived from an EMBL/GenBank/DDBJ whole genome shotgun (WGS) entry which is preliminary data.</text>
</comment>
<comment type="similarity">
    <text evidence="2 6">Belongs to the dTDP-4-dehydrorhamnose reductase family.</text>
</comment>
<evidence type="ECO:0000256" key="3">
    <source>
        <dbReference type="ARBA" id="ARBA00012929"/>
    </source>
</evidence>
<dbReference type="Pfam" id="PF04321">
    <property type="entry name" value="RmlD_sub_bind"/>
    <property type="match status" value="1"/>
</dbReference>
<comment type="pathway">
    <text evidence="1 6">Carbohydrate biosynthesis; dTDP-L-rhamnose biosynthesis.</text>
</comment>
<evidence type="ECO:0000256" key="1">
    <source>
        <dbReference type="ARBA" id="ARBA00004781"/>
    </source>
</evidence>
<evidence type="ECO:0000256" key="4">
    <source>
        <dbReference type="ARBA" id="ARBA00017099"/>
    </source>
</evidence>
<dbReference type="Proteomes" id="UP000667650">
    <property type="component" value="Unassembled WGS sequence"/>
</dbReference>
<gene>
    <name evidence="8" type="primary">rfbD</name>
    <name evidence="8" type="ORF">GTQ34_06990</name>
</gene>
<dbReference type="InterPro" id="IPR029903">
    <property type="entry name" value="RmlD-like-bd"/>
</dbReference>
<dbReference type="NCBIfam" id="TIGR01214">
    <property type="entry name" value="rmlD"/>
    <property type="match status" value="1"/>
</dbReference>
<dbReference type="CDD" id="cd05254">
    <property type="entry name" value="dTDP_HR_like_SDR_e"/>
    <property type="match status" value="1"/>
</dbReference>
<reference evidence="8" key="1">
    <citation type="submission" date="2020-01" db="EMBL/GenBank/DDBJ databases">
        <title>Muricauda ochracea sp. nov., isolated from a tidal flat of Garorim bay in Korea.</title>
        <authorList>
            <person name="Kim D."/>
            <person name="Yoo Y."/>
            <person name="Kim J.-J."/>
        </authorList>
    </citation>
    <scope>NUCLEOTIDE SEQUENCE</scope>
    <source>
        <strain evidence="8">JGD-17</strain>
    </source>
</reference>
<evidence type="ECO:0000256" key="6">
    <source>
        <dbReference type="RuleBase" id="RU364082"/>
    </source>
</evidence>
<dbReference type="GO" id="GO:0005829">
    <property type="term" value="C:cytosol"/>
    <property type="evidence" value="ECO:0007669"/>
    <property type="project" value="TreeGrafter"/>
</dbReference>
<evidence type="ECO:0000313" key="9">
    <source>
        <dbReference type="Proteomes" id="UP000667650"/>
    </source>
</evidence>
<dbReference type="InterPro" id="IPR005913">
    <property type="entry name" value="dTDP_dehydrorham_reduct"/>
</dbReference>
<dbReference type="Gene3D" id="3.90.25.10">
    <property type="entry name" value="UDP-galactose 4-epimerase, domain 1"/>
    <property type="match status" value="1"/>
</dbReference>
<keyword evidence="6" id="KW-0521">NADP</keyword>
<dbReference type="AlphaFoldDB" id="A0A964WXC2"/>
<dbReference type="RefSeq" id="WP_166523067.1">
    <property type="nucleotide sequence ID" value="NZ_JAAABI010000002.1"/>
</dbReference>
<dbReference type="Gene3D" id="3.40.50.720">
    <property type="entry name" value="NAD(P)-binding Rossmann-like Domain"/>
    <property type="match status" value="1"/>
</dbReference>
<dbReference type="PANTHER" id="PTHR10491">
    <property type="entry name" value="DTDP-4-DEHYDRORHAMNOSE REDUCTASE"/>
    <property type="match status" value="1"/>
</dbReference>
<dbReference type="EMBL" id="JAAABI010000002">
    <property type="protein sequence ID" value="NAY91658.1"/>
    <property type="molecule type" value="Genomic_DNA"/>
</dbReference>
<dbReference type="GO" id="GO:0019305">
    <property type="term" value="P:dTDP-rhamnose biosynthetic process"/>
    <property type="evidence" value="ECO:0007669"/>
    <property type="project" value="TreeGrafter"/>
</dbReference>
<dbReference type="SUPFAM" id="SSF51735">
    <property type="entry name" value="NAD(P)-binding Rossmann-fold domains"/>
    <property type="match status" value="1"/>
</dbReference>
<dbReference type="EC" id="1.1.1.133" evidence="3 6"/>
<keyword evidence="6 8" id="KW-0560">Oxidoreductase</keyword>
<organism evidence="8 9">
    <name type="scientific">Flagellimonas ochracea</name>
    <dbReference type="NCBI Taxonomy" id="2696472"/>
    <lineage>
        <taxon>Bacteria</taxon>
        <taxon>Pseudomonadati</taxon>
        <taxon>Bacteroidota</taxon>
        <taxon>Flavobacteriia</taxon>
        <taxon>Flavobacteriales</taxon>
        <taxon>Flavobacteriaceae</taxon>
        <taxon>Flagellimonas</taxon>
    </lineage>
</organism>
<sequence length="258" mass="29498">MKKVLVTGSKGQLGQTLQEYAFETKDIVFSFKGLDEVDIVDKNKVNLELGSNLYDYCINCAAYTDVEKAEQKPDRAFEINSEGVKNLALACKQSKTILVHISTDYVFDGEKEGAYTIQDIPNPINEYGKSKLKGEEYIRTLLPNHYIVRTSWLYSKKYGHNFYRTVVNKARAGEELRITDMQIGTPTETDNLSRFLLNEILMGNKPFGTYHFSDGNAMSWYDFAKKILQENKLADTAKLILDRNYHTFARRPKNSVLS</sequence>
<feature type="domain" description="RmlD-like substrate binding" evidence="7">
    <location>
        <begin position="3"/>
        <end position="258"/>
    </location>
</feature>